<comment type="caution">
    <text evidence="5">The sequence shown here is derived from an EMBL/GenBank/DDBJ whole genome shotgun (WGS) entry which is preliminary data.</text>
</comment>
<evidence type="ECO:0000256" key="2">
    <source>
        <dbReference type="SAM" id="MobiDB-lite"/>
    </source>
</evidence>
<keyword evidence="3" id="KW-0812">Transmembrane</keyword>
<gene>
    <name evidence="5" type="ORF">IAD01_03530</name>
</gene>
<keyword evidence="3" id="KW-1133">Transmembrane helix</keyword>
<feature type="domain" description="Capsule synthesis protein CapA" evidence="4">
    <location>
        <begin position="109"/>
        <end position="354"/>
    </location>
</feature>
<dbReference type="Gene3D" id="3.60.21.10">
    <property type="match status" value="1"/>
</dbReference>
<dbReference type="Proteomes" id="UP000823982">
    <property type="component" value="Unassembled WGS sequence"/>
</dbReference>
<reference evidence="5" key="2">
    <citation type="journal article" date="2021" name="PeerJ">
        <title>Extensive microbial diversity within the chicken gut microbiome revealed by metagenomics and culture.</title>
        <authorList>
            <person name="Gilroy R."/>
            <person name="Ravi A."/>
            <person name="Getino M."/>
            <person name="Pursley I."/>
            <person name="Horton D.L."/>
            <person name="Alikhan N.F."/>
            <person name="Baker D."/>
            <person name="Gharbi K."/>
            <person name="Hall N."/>
            <person name="Watson M."/>
            <person name="Adriaenssens E.M."/>
            <person name="Foster-Nyarko E."/>
            <person name="Jarju S."/>
            <person name="Secka A."/>
            <person name="Antonio M."/>
            <person name="Oren A."/>
            <person name="Chaudhuri R.R."/>
            <person name="La Ragione R."/>
            <person name="Hildebrand F."/>
            <person name="Pallen M.J."/>
        </authorList>
    </citation>
    <scope>NUCLEOTIDE SEQUENCE</scope>
    <source>
        <strain evidence="5">CHK157-1446</strain>
    </source>
</reference>
<evidence type="ECO:0000313" key="5">
    <source>
        <dbReference type="EMBL" id="HIS24455.1"/>
    </source>
</evidence>
<dbReference type="InterPro" id="IPR019079">
    <property type="entry name" value="Capsule_synth_CapA"/>
</dbReference>
<dbReference type="InterPro" id="IPR052169">
    <property type="entry name" value="CW_Biosynth-Accessory"/>
</dbReference>
<evidence type="ECO:0000256" key="1">
    <source>
        <dbReference type="ARBA" id="ARBA00005662"/>
    </source>
</evidence>
<dbReference type="Pfam" id="PF09587">
    <property type="entry name" value="PGA_cap"/>
    <property type="match status" value="1"/>
</dbReference>
<dbReference type="PANTHER" id="PTHR33393">
    <property type="entry name" value="POLYGLUTAMINE SYNTHESIS ACCESSORY PROTEIN RV0574C-RELATED"/>
    <property type="match status" value="1"/>
</dbReference>
<feature type="region of interest" description="Disordered" evidence="2">
    <location>
        <begin position="54"/>
        <end position="109"/>
    </location>
</feature>
<evidence type="ECO:0000313" key="6">
    <source>
        <dbReference type="Proteomes" id="UP000823982"/>
    </source>
</evidence>
<feature type="transmembrane region" description="Helical" evidence="3">
    <location>
        <begin position="14"/>
        <end position="35"/>
    </location>
</feature>
<dbReference type="SUPFAM" id="SSF56300">
    <property type="entry name" value="Metallo-dependent phosphatases"/>
    <property type="match status" value="1"/>
</dbReference>
<organism evidence="5 6">
    <name type="scientific">Candidatus Faeciplasma gallinarum</name>
    <dbReference type="NCBI Taxonomy" id="2840799"/>
    <lineage>
        <taxon>Bacteria</taxon>
        <taxon>Bacillati</taxon>
        <taxon>Bacillota</taxon>
        <taxon>Clostridia</taxon>
        <taxon>Eubacteriales</taxon>
        <taxon>Oscillospiraceae</taxon>
        <taxon>Oscillospiraceae incertae sedis</taxon>
        <taxon>Candidatus Faeciplasma</taxon>
    </lineage>
</organism>
<sequence>MNVNNSSGNSVGKLARAAVIIICGFLIGICIGLIIRDGNADDDIDDAQDAYAETDVAEQTSVPIVTEPVSEEPETTAAPPVTTAPVETTPAATTEEEQEPTPEPSGTVRICLGGDTSIDTEFADAASWWGVDYAWKEVSEIFNSADISIVNLESCVSNRGESEKPEGLGFRTPPEMLEGFVNAGIDLVNLANNHTRDFGYDALLDTFTHLTEYGIGYFGAGHDIDEAQGLVVKEINGVKVGFVGCNYVWVSSDCAAAENHAGINMVYSIDDERTQAFLDKVKSYDSQCDVLVAFMHCGVEEVFYVNSYQEDLSRALIDSGADIVVGAHPHTLQPIEFYNGKPIFYSIGNLIFWHVDDDIDGLTCIFDITIDKDGFKSLKLYPLFIKNYKVYLLDKEEDEQRYYQIIDLVNELCNPNGIAFDDDGNMIEYVPQEEPEDEVVVTEPPESEAA</sequence>
<evidence type="ECO:0000256" key="3">
    <source>
        <dbReference type="SAM" id="Phobius"/>
    </source>
</evidence>
<dbReference type="InterPro" id="IPR029052">
    <property type="entry name" value="Metallo-depent_PP-like"/>
</dbReference>
<name>A0A9D1EN99_9FIRM</name>
<dbReference type="EMBL" id="DVIR01000033">
    <property type="protein sequence ID" value="HIS24455.1"/>
    <property type="molecule type" value="Genomic_DNA"/>
</dbReference>
<feature type="compositionally biased region" description="Low complexity" evidence="2">
    <location>
        <begin position="75"/>
        <end position="93"/>
    </location>
</feature>
<evidence type="ECO:0000259" key="4">
    <source>
        <dbReference type="SMART" id="SM00854"/>
    </source>
</evidence>
<dbReference type="AlphaFoldDB" id="A0A9D1EN99"/>
<keyword evidence="3" id="KW-0472">Membrane</keyword>
<accession>A0A9D1EN99</accession>
<dbReference type="PANTHER" id="PTHR33393:SF13">
    <property type="entry name" value="PGA BIOSYNTHESIS PROTEIN CAPA"/>
    <property type="match status" value="1"/>
</dbReference>
<dbReference type="CDD" id="cd07381">
    <property type="entry name" value="MPP_CapA"/>
    <property type="match status" value="1"/>
</dbReference>
<proteinExistence type="inferred from homology"/>
<dbReference type="SMART" id="SM00854">
    <property type="entry name" value="PGA_cap"/>
    <property type="match status" value="1"/>
</dbReference>
<protein>
    <submittedName>
        <fullName evidence="5">CapA family protein</fullName>
    </submittedName>
</protein>
<comment type="similarity">
    <text evidence="1">Belongs to the CapA family.</text>
</comment>
<reference evidence="5" key="1">
    <citation type="submission" date="2020-10" db="EMBL/GenBank/DDBJ databases">
        <authorList>
            <person name="Gilroy R."/>
        </authorList>
    </citation>
    <scope>NUCLEOTIDE SEQUENCE</scope>
    <source>
        <strain evidence="5">CHK157-1446</strain>
    </source>
</reference>